<evidence type="ECO:0000256" key="8">
    <source>
        <dbReference type="ARBA" id="ARBA00022840"/>
    </source>
</evidence>
<comment type="catalytic activity">
    <reaction evidence="9">
        <text>L-citrulline + L-aspartate + ATP = 2-(N(omega)-L-arginino)succinate + AMP + diphosphate + H(+)</text>
        <dbReference type="Rhea" id="RHEA:10932"/>
        <dbReference type="ChEBI" id="CHEBI:15378"/>
        <dbReference type="ChEBI" id="CHEBI:29991"/>
        <dbReference type="ChEBI" id="CHEBI:30616"/>
        <dbReference type="ChEBI" id="CHEBI:33019"/>
        <dbReference type="ChEBI" id="CHEBI:57472"/>
        <dbReference type="ChEBI" id="CHEBI:57743"/>
        <dbReference type="ChEBI" id="CHEBI:456215"/>
        <dbReference type="EC" id="6.3.4.5"/>
    </reaction>
</comment>
<comment type="similarity">
    <text evidence="9">Belongs to the argininosuccinate synthase family. Type 1 subfamily.</text>
</comment>
<evidence type="ECO:0000256" key="3">
    <source>
        <dbReference type="ARBA" id="ARBA00012286"/>
    </source>
</evidence>
<keyword evidence="8 9" id="KW-0067">ATP-binding</keyword>
<feature type="domain" description="Arginosuccinate synthase C-terminal" evidence="11">
    <location>
        <begin position="182"/>
        <end position="399"/>
    </location>
</feature>
<dbReference type="GO" id="GO:0000050">
    <property type="term" value="P:urea cycle"/>
    <property type="evidence" value="ECO:0007669"/>
    <property type="project" value="TreeGrafter"/>
</dbReference>
<dbReference type="InterPro" id="IPR048267">
    <property type="entry name" value="Arginosuc_syn_N"/>
</dbReference>
<dbReference type="AlphaFoldDB" id="A0A1D7TZ20"/>
<dbReference type="GO" id="GO:0005524">
    <property type="term" value="F:ATP binding"/>
    <property type="evidence" value="ECO:0007669"/>
    <property type="project" value="UniProtKB-UniRule"/>
</dbReference>
<dbReference type="Pfam" id="PF00764">
    <property type="entry name" value="Arginosuc_synth"/>
    <property type="match status" value="1"/>
</dbReference>
<keyword evidence="13" id="KW-1185">Reference proteome</keyword>
<dbReference type="SUPFAM" id="SSF52402">
    <property type="entry name" value="Adenine nucleotide alpha hydrolases-like"/>
    <property type="match status" value="1"/>
</dbReference>
<evidence type="ECO:0000313" key="12">
    <source>
        <dbReference type="EMBL" id="AOO80369.1"/>
    </source>
</evidence>
<evidence type="ECO:0000256" key="9">
    <source>
        <dbReference type="HAMAP-Rule" id="MF_00005"/>
    </source>
</evidence>
<dbReference type="InterPro" id="IPR023434">
    <property type="entry name" value="Arginosuc_synth_type_1_subfam"/>
</dbReference>
<dbReference type="GO" id="GO:0006526">
    <property type="term" value="P:L-arginine biosynthetic process"/>
    <property type="evidence" value="ECO:0007669"/>
    <property type="project" value="UniProtKB-UniRule"/>
</dbReference>
<dbReference type="GO" id="GO:0004055">
    <property type="term" value="F:argininosuccinate synthase activity"/>
    <property type="evidence" value="ECO:0007669"/>
    <property type="project" value="UniProtKB-UniRule"/>
</dbReference>
<evidence type="ECO:0000259" key="10">
    <source>
        <dbReference type="Pfam" id="PF00764"/>
    </source>
</evidence>
<sequence length="410" mass="45403">MSDKSVKKVVLAYSGGLDTSIILKWLQTTYSCEVVTFTADLGQGEELGPARDKALLLGIKPENIFIEDLREEFVRDYVFPMFRANAAYEGVYLLGTSIARPLIAKKLIEIAEKLGADAVSHGATGKGNDQVRFELTAYALKPDVVVIAPWREWDMRSREQLIAFAEQHQIPIAKDKRGEAPFSVDANLLHASSEGKVLEDPAQEVPDYVYSRTISPEDAPDKPTVISIEFEKGDAVGIDGEKLSPATLLARLNDLGRDNGIGRLDLVENRFVGMKSRGMYETPGGTILAVAHRAIESITLDRGAAHLKDQIMPQYAELIYNGFWFSPEREMLQALIDKSQEFVAGSVRLKLYKGGVHVIGRSSPYSLYDQDLVTFEEGAVAYDHRDAAGFIKLNALRLRTLGQRKKKLGL</sequence>
<comment type="pathway">
    <text evidence="1 9">Amino-acid biosynthesis; L-arginine biosynthesis; L-arginine from L-ornithine and carbamoyl phosphate: step 2/3.</text>
</comment>
<feature type="domain" description="Arginosuccinate synthase-like N-terminal" evidence="10">
    <location>
        <begin position="8"/>
        <end position="171"/>
    </location>
</feature>
<dbReference type="GO" id="GO:0005737">
    <property type="term" value="C:cytoplasm"/>
    <property type="evidence" value="ECO:0007669"/>
    <property type="project" value="UniProtKB-SubCell"/>
</dbReference>
<feature type="binding site" evidence="9">
    <location>
        <position position="128"/>
    </location>
    <ligand>
        <name>L-citrulline</name>
        <dbReference type="ChEBI" id="CHEBI:57743"/>
    </ligand>
</feature>
<dbReference type="InterPro" id="IPR024074">
    <property type="entry name" value="AS_cat/multimer_dom_body"/>
</dbReference>
<evidence type="ECO:0000256" key="5">
    <source>
        <dbReference type="ARBA" id="ARBA00022598"/>
    </source>
</evidence>
<evidence type="ECO:0000256" key="6">
    <source>
        <dbReference type="ARBA" id="ARBA00022605"/>
    </source>
</evidence>
<feature type="binding site" evidence="9">
    <location>
        <position position="132"/>
    </location>
    <ligand>
        <name>L-citrulline</name>
        <dbReference type="ChEBI" id="CHEBI:57743"/>
    </ligand>
</feature>
<proteinExistence type="inferred from homology"/>
<feature type="binding site" evidence="9">
    <location>
        <position position="183"/>
    </location>
    <ligand>
        <name>L-citrulline</name>
        <dbReference type="ChEBI" id="CHEBI:57743"/>
    </ligand>
</feature>
<comment type="subcellular location">
    <subcellularLocation>
        <location evidence="9">Cytoplasm</location>
    </subcellularLocation>
</comment>
<reference evidence="12 13" key="1">
    <citation type="journal article" date="2015" name="Antonie Van Leeuwenhoek">
        <title>Bosea vaviloviae sp. nov., a new species of slow-growing rhizobia isolated from nodules of the relict species Vavilovia formosa (Stev.) Fed.</title>
        <authorList>
            <person name="Safronova V.I."/>
            <person name="Kuznetsova I.G."/>
            <person name="Sazanova A.L."/>
            <person name="Kimeklis A.K."/>
            <person name="Belimov A.A."/>
            <person name="Andronov E.E."/>
            <person name="Pinaev A.G."/>
            <person name="Chizhevskaya E.P."/>
            <person name="Pukhaev A.R."/>
            <person name="Popov K.P."/>
            <person name="Willems A."/>
            <person name="Tikhonovich I.A."/>
        </authorList>
    </citation>
    <scope>NUCLEOTIDE SEQUENCE [LARGE SCALE GENOMIC DNA]</scope>
    <source>
        <strain evidence="12 13">Vaf18</strain>
    </source>
</reference>
<feature type="binding site" evidence="9">
    <location>
        <position position="97"/>
    </location>
    <ligand>
        <name>L-citrulline</name>
        <dbReference type="ChEBI" id="CHEBI:57743"/>
    </ligand>
</feature>
<feature type="binding site" evidence="9">
    <location>
        <position position="39"/>
    </location>
    <ligand>
        <name>ATP</name>
        <dbReference type="ChEBI" id="CHEBI:30616"/>
    </ligand>
</feature>
<feature type="binding site" evidence="9">
    <location>
        <begin position="12"/>
        <end position="20"/>
    </location>
    <ligand>
        <name>ATP</name>
        <dbReference type="ChEBI" id="CHEBI:30616"/>
    </ligand>
</feature>
<dbReference type="Gene3D" id="3.40.50.620">
    <property type="entry name" value="HUPs"/>
    <property type="match status" value="1"/>
</dbReference>
<feature type="binding site" evidence="9">
    <location>
        <position position="122"/>
    </location>
    <ligand>
        <name>ATP</name>
        <dbReference type="ChEBI" id="CHEBI:30616"/>
    </ligand>
</feature>
<dbReference type="Pfam" id="PF20979">
    <property type="entry name" value="Arginosuc_syn_C"/>
    <property type="match status" value="1"/>
</dbReference>
<feature type="binding site" evidence="9">
    <location>
        <position position="268"/>
    </location>
    <ligand>
        <name>L-citrulline</name>
        <dbReference type="ChEBI" id="CHEBI:57743"/>
    </ligand>
</feature>
<dbReference type="HAMAP" id="MF_00005">
    <property type="entry name" value="Arg_succ_synth_type1"/>
    <property type="match status" value="1"/>
</dbReference>
<dbReference type="InterPro" id="IPR048268">
    <property type="entry name" value="Arginosuc_syn_C"/>
</dbReference>
<dbReference type="FunFam" id="3.90.1260.10:FF:000007">
    <property type="entry name" value="Argininosuccinate synthase"/>
    <property type="match status" value="1"/>
</dbReference>
<dbReference type="InterPro" id="IPR014729">
    <property type="entry name" value="Rossmann-like_a/b/a_fold"/>
</dbReference>
<keyword evidence="4 9" id="KW-0055">Arginine biosynthesis</keyword>
<dbReference type="InterPro" id="IPR018223">
    <property type="entry name" value="Arginosuc_synth_CS"/>
</dbReference>
<dbReference type="InterPro" id="IPR001518">
    <property type="entry name" value="Arginosuc_synth"/>
</dbReference>
<feature type="binding site" evidence="9">
    <location>
        <position position="129"/>
    </location>
    <ligand>
        <name>L-aspartate</name>
        <dbReference type="ChEBI" id="CHEBI:29991"/>
    </ligand>
</feature>
<feature type="binding site" evidence="9">
    <location>
        <position position="124"/>
    </location>
    <ligand>
        <name>L-aspartate</name>
        <dbReference type="ChEBI" id="CHEBI:29991"/>
    </ligand>
</feature>
<dbReference type="EMBL" id="CP017147">
    <property type="protein sequence ID" value="AOO80369.1"/>
    <property type="molecule type" value="Genomic_DNA"/>
</dbReference>
<dbReference type="GO" id="GO:0000053">
    <property type="term" value="P:argininosuccinate metabolic process"/>
    <property type="evidence" value="ECO:0007669"/>
    <property type="project" value="TreeGrafter"/>
</dbReference>
<evidence type="ECO:0000259" key="11">
    <source>
        <dbReference type="Pfam" id="PF20979"/>
    </source>
</evidence>
<dbReference type="KEGG" id="bvv:BHK69_07740"/>
<accession>A0A1D7TZ20</accession>
<comment type="subunit">
    <text evidence="2 9">Homotetramer.</text>
</comment>
<dbReference type="UniPathway" id="UPA00068">
    <property type="reaction ID" value="UER00113"/>
</dbReference>
<dbReference type="PROSITE" id="PS00565">
    <property type="entry name" value="ARGININOSUCCIN_SYN_2"/>
    <property type="match status" value="1"/>
</dbReference>
<dbReference type="Proteomes" id="UP000094969">
    <property type="component" value="Chromosome"/>
</dbReference>
<gene>
    <name evidence="9" type="primary">argG</name>
    <name evidence="12" type="ORF">BHK69_07740</name>
</gene>
<dbReference type="PANTHER" id="PTHR11587">
    <property type="entry name" value="ARGININOSUCCINATE SYNTHASE"/>
    <property type="match status" value="1"/>
</dbReference>
<dbReference type="PROSITE" id="PS00564">
    <property type="entry name" value="ARGININOSUCCIN_SYN_1"/>
    <property type="match status" value="1"/>
</dbReference>
<organism evidence="12 13">
    <name type="scientific">Bosea vaviloviae</name>
    <dbReference type="NCBI Taxonomy" id="1526658"/>
    <lineage>
        <taxon>Bacteria</taxon>
        <taxon>Pseudomonadati</taxon>
        <taxon>Pseudomonadota</taxon>
        <taxon>Alphaproteobacteria</taxon>
        <taxon>Hyphomicrobiales</taxon>
        <taxon>Boseaceae</taxon>
        <taxon>Bosea</taxon>
    </lineage>
</organism>
<dbReference type="PANTHER" id="PTHR11587:SF2">
    <property type="entry name" value="ARGININOSUCCINATE SYNTHASE"/>
    <property type="match status" value="1"/>
</dbReference>
<keyword evidence="7 9" id="KW-0547">Nucleotide-binding</keyword>
<feature type="binding site" evidence="9">
    <location>
        <position position="192"/>
    </location>
    <ligand>
        <name>L-citrulline</name>
        <dbReference type="ChEBI" id="CHEBI:57743"/>
    </ligand>
</feature>
<dbReference type="Gene3D" id="3.90.1260.10">
    <property type="entry name" value="Argininosuccinate synthetase, chain A, domain 2"/>
    <property type="match status" value="1"/>
</dbReference>
<evidence type="ECO:0000313" key="13">
    <source>
        <dbReference type="Proteomes" id="UP000094969"/>
    </source>
</evidence>
<dbReference type="CDD" id="cd01999">
    <property type="entry name" value="ASS"/>
    <property type="match status" value="1"/>
</dbReference>
<keyword evidence="9" id="KW-0963">Cytoplasm</keyword>
<evidence type="ECO:0000256" key="2">
    <source>
        <dbReference type="ARBA" id="ARBA00011881"/>
    </source>
</evidence>
<feature type="binding site" evidence="9">
    <location>
        <position position="280"/>
    </location>
    <ligand>
        <name>L-citrulline</name>
        <dbReference type="ChEBI" id="CHEBI:57743"/>
    </ligand>
</feature>
<keyword evidence="6 9" id="KW-0028">Amino-acid biosynthesis</keyword>
<evidence type="ECO:0000256" key="4">
    <source>
        <dbReference type="ARBA" id="ARBA00022571"/>
    </source>
</evidence>
<name>A0A1D7TZ20_9HYPH</name>
<keyword evidence="5 9" id="KW-0436">Ligase</keyword>
<dbReference type="FunFam" id="3.40.50.620:FF:000019">
    <property type="entry name" value="Argininosuccinate synthase"/>
    <property type="match status" value="1"/>
</dbReference>
<evidence type="ECO:0000256" key="7">
    <source>
        <dbReference type="ARBA" id="ARBA00022741"/>
    </source>
</evidence>
<dbReference type="NCBIfam" id="NF001770">
    <property type="entry name" value="PRK00509.1"/>
    <property type="match status" value="1"/>
</dbReference>
<dbReference type="NCBIfam" id="TIGR00032">
    <property type="entry name" value="argG"/>
    <property type="match status" value="1"/>
</dbReference>
<dbReference type="SUPFAM" id="SSF69864">
    <property type="entry name" value="Argininosuccinate synthetase, C-terminal domain"/>
    <property type="match status" value="1"/>
</dbReference>
<protein>
    <recommendedName>
        <fullName evidence="3 9">Argininosuccinate synthase</fullName>
        <ecNumber evidence="3 9">6.3.4.5</ecNumber>
    </recommendedName>
    <alternativeName>
        <fullName evidence="9">Citrulline--aspartate ligase</fullName>
    </alternativeName>
</protein>
<dbReference type="STRING" id="1526658.BHK69_07740"/>
<dbReference type="EC" id="6.3.4.5" evidence="3 9"/>
<dbReference type="OrthoDB" id="9801641at2"/>
<dbReference type="Gene3D" id="1.20.5.470">
    <property type="entry name" value="Single helix bin"/>
    <property type="match status" value="1"/>
</dbReference>
<feature type="binding site" evidence="9">
    <location>
        <position position="128"/>
    </location>
    <ligand>
        <name>L-aspartate</name>
        <dbReference type="ChEBI" id="CHEBI:29991"/>
    </ligand>
</feature>
<feature type="binding site" evidence="9">
    <location>
        <position position="92"/>
    </location>
    <ligand>
        <name>L-citrulline</name>
        <dbReference type="ChEBI" id="CHEBI:57743"/>
    </ligand>
</feature>
<dbReference type="RefSeq" id="WP_069689589.1">
    <property type="nucleotide sequence ID" value="NZ_CP017147.1"/>
</dbReference>
<evidence type="ECO:0000256" key="1">
    <source>
        <dbReference type="ARBA" id="ARBA00004967"/>
    </source>
</evidence>